<accession>A0A6G4N0E0</accession>
<dbReference type="GO" id="GO:0004519">
    <property type="term" value="F:endonuclease activity"/>
    <property type="evidence" value="ECO:0007669"/>
    <property type="project" value="UniProtKB-KW"/>
</dbReference>
<dbReference type="EMBL" id="JAAJBG010000019">
    <property type="protein sequence ID" value="NGG16718.1"/>
    <property type="molecule type" value="Genomic_DNA"/>
</dbReference>
<keyword evidence="4" id="KW-0255">Endonuclease</keyword>
<dbReference type="RefSeq" id="WP_164232154.1">
    <property type="nucleotide sequence ID" value="NZ_JAAJBF010000015.1"/>
</dbReference>
<dbReference type="Pfam" id="PF08797">
    <property type="entry name" value="HIRAN"/>
    <property type="match status" value="1"/>
</dbReference>
<gene>
    <name evidence="4" type="ORF">G5T13_08925</name>
</gene>
<dbReference type="GO" id="GO:0008270">
    <property type="term" value="F:zinc ion binding"/>
    <property type="evidence" value="ECO:0007669"/>
    <property type="project" value="InterPro"/>
</dbReference>
<dbReference type="GO" id="GO:0016818">
    <property type="term" value="F:hydrolase activity, acting on acid anhydrides, in phosphorus-containing anhydrides"/>
    <property type="evidence" value="ECO:0007669"/>
    <property type="project" value="InterPro"/>
</dbReference>
<comment type="caution">
    <text evidence="4">The sequence shown here is derived from an EMBL/GenBank/DDBJ whole genome shotgun (WGS) entry which is preliminary data.</text>
</comment>
<reference evidence="4" key="1">
    <citation type="submission" date="2020-02" db="EMBL/GenBank/DDBJ databases">
        <title>Antibiotic resistance/susceptibility profiles of lactic acid-producing cocci isolated from the human vagina, and analysis of the genetic basis of atypical resistances.</title>
        <authorList>
            <person name="Sirichoat A."/>
            <person name="Florez A.B."/>
            <person name="Vazquez L."/>
            <person name="Buppasiri P."/>
            <person name="Panya M."/>
            <person name="Lulitanond V."/>
            <person name="Mayo B."/>
        </authorList>
    </citation>
    <scope>NUCLEOTIDE SEQUENCE</scope>
    <source>
        <strain evidence="4">VA01-10AN</strain>
    </source>
</reference>
<dbReference type="AlphaFoldDB" id="A0A6G4N0E0"/>
<keyword evidence="4" id="KW-0540">Nuclease</keyword>
<proteinExistence type="predicted"/>
<dbReference type="GO" id="GO:0003676">
    <property type="term" value="F:nucleic acid binding"/>
    <property type="evidence" value="ECO:0007669"/>
    <property type="project" value="InterPro"/>
</dbReference>
<dbReference type="InterPro" id="IPR014905">
    <property type="entry name" value="HIRAN"/>
</dbReference>
<keyword evidence="2" id="KW-0378">Hydrolase</keyword>
<keyword evidence="1" id="KW-0479">Metal-binding</keyword>
<dbReference type="Gene3D" id="3.30.70.2330">
    <property type="match status" value="1"/>
</dbReference>
<feature type="domain" description="HIRAN" evidence="3">
    <location>
        <begin position="60"/>
        <end position="160"/>
    </location>
</feature>
<evidence type="ECO:0000256" key="2">
    <source>
        <dbReference type="ARBA" id="ARBA00022801"/>
    </source>
</evidence>
<dbReference type="SMART" id="SM00910">
    <property type="entry name" value="HIRAN"/>
    <property type="match status" value="1"/>
</dbReference>
<sequence>MGLLSFLGFGKSKQKAANRNTVVQKNRIIYHDEFRLMGTNYHKQEAFAAADYLSGHEHYFGKTDKELKSYMQRTLKPVYKYNELKTIDVLLQREPTNPNDKNAVKVLINNTFVGYLPAEIAKRFSSCIGNPKYRYDAILTGWGGPYKTLSSNLEKIVTREKELYFNLDLTIWHLK</sequence>
<evidence type="ECO:0000256" key="1">
    <source>
        <dbReference type="ARBA" id="ARBA00022723"/>
    </source>
</evidence>
<evidence type="ECO:0000313" key="4">
    <source>
        <dbReference type="EMBL" id="NGG16718.1"/>
    </source>
</evidence>
<organism evidence="4">
    <name type="scientific">Streptococcus anginosus</name>
    <dbReference type="NCBI Taxonomy" id="1328"/>
    <lineage>
        <taxon>Bacteria</taxon>
        <taxon>Bacillati</taxon>
        <taxon>Bacillota</taxon>
        <taxon>Bacilli</taxon>
        <taxon>Lactobacillales</taxon>
        <taxon>Streptococcaceae</taxon>
        <taxon>Streptococcus</taxon>
        <taxon>Streptococcus anginosus group</taxon>
    </lineage>
</organism>
<protein>
    <submittedName>
        <fullName evidence="4">Restriction endonuclease</fullName>
    </submittedName>
</protein>
<evidence type="ECO:0000259" key="3">
    <source>
        <dbReference type="SMART" id="SM00910"/>
    </source>
</evidence>
<name>A0A6G4N0E0_STRAP</name>